<dbReference type="NCBIfam" id="TIGR04222">
    <property type="entry name" value="near_uncomplex"/>
    <property type="match status" value="1"/>
</dbReference>
<evidence type="ECO:0000313" key="2">
    <source>
        <dbReference type="Proteomes" id="UP000325563"/>
    </source>
</evidence>
<organism evidence="1 2">
    <name type="scientific">Streptomyces vinaceus</name>
    <dbReference type="NCBI Taxonomy" id="1960"/>
    <lineage>
        <taxon>Bacteria</taxon>
        <taxon>Bacillati</taxon>
        <taxon>Actinomycetota</taxon>
        <taxon>Actinomycetes</taxon>
        <taxon>Kitasatosporales</taxon>
        <taxon>Streptomycetaceae</taxon>
        <taxon>Streptomyces</taxon>
    </lineage>
</organism>
<dbReference type="InterPro" id="IPR026467">
    <property type="entry name" value="Ser/Gly_Cys_C_dom"/>
</dbReference>
<accession>A0A5J6JFJ6</accession>
<evidence type="ECO:0000313" key="1">
    <source>
        <dbReference type="EMBL" id="QEV49710.1"/>
    </source>
</evidence>
<dbReference type="KEGG" id="svn:CP980_07610"/>
<dbReference type="Proteomes" id="UP000325563">
    <property type="component" value="Chromosome"/>
</dbReference>
<reference evidence="1 2" key="1">
    <citation type="submission" date="2017-09" db="EMBL/GenBank/DDBJ databases">
        <authorList>
            <person name="Lee N."/>
            <person name="Cho B.-K."/>
        </authorList>
    </citation>
    <scope>NUCLEOTIDE SEQUENCE [LARGE SCALE GENOMIC DNA]</scope>
    <source>
        <strain evidence="1 2">ATCC 27476</strain>
    </source>
</reference>
<protein>
    <submittedName>
        <fullName evidence="1">TIGR04222 domain-containing membrane protein</fullName>
    </submittedName>
</protein>
<sequence>MFWVLLLLTAWAGVLASCALLLRAAAVASVAVPAPPDGGAGGYRPDELNLYETAYLAGGPRRVAELTLLSMQRGRRLLLARTGWATVVDPVGRDPHEHAVLAALGPDGQAPVVAVRSAAARDEAVRVLADRLDAAGLALPAAARDAVAGGVRAVRRAAALVAATAVAALCLPADGTARAVVLCWFSMPLLLALGCLAIARFETYPYSAWASPAGQRLLVALDREQGEADPLTAVALRGVRVLADPALRAAMAQGVSGGSWPGPGRPDTP</sequence>
<proteinExistence type="predicted"/>
<name>A0A5J6JFJ6_STRVI</name>
<gene>
    <name evidence="1" type="ORF">CP980_07610</name>
</gene>
<dbReference type="AlphaFoldDB" id="A0A5J6JFJ6"/>
<dbReference type="EMBL" id="CP023692">
    <property type="protein sequence ID" value="QEV49710.1"/>
    <property type="molecule type" value="Genomic_DNA"/>
</dbReference>
<keyword evidence="2" id="KW-1185">Reference proteome</keyword>